<proteinExistence type="predicted"/>
<gene>
    <name evidence="1" type="ORF">L914_08426</name>
</gene>
<accession>W2NDN6</accession>
<name>W2NDN6_PHYNI</name>
<protein>
    <submittedName>
        <fullName evidence="1">Uncharacterized protein</fullName>
    </submittedName>
</protein>
<dbReference type="AlphaFoldDB" id="W2NDN6"/>
<dbReference type="EMBL" id="KI692796">
    <property type="protein sequence ID" value="ETM46731.1"/>
    <property type="molecule type" value="Genomic_DNA"/>
</dbReference>
<dbReference type="VEuPathDB" id="FungiDB:PPTG_12616"/>
<dbReference type="Proteomes" id="UP000054532">
    <property type="component" value="Unassembled WGS sequence"/>
</dbReference>
<sequence length="167" mass="19327">MSDFFLSVEEQRSFERDLLEFQSECALPVYFIEKPSTKRLFARMPQYGLPSRKELGDRILKTIAETAEQASNANLRERQEETGGRFELCRVTQITMESLKQSKWRRARLISALRWPNIVFLRCFAHAVNNLGESSPQDGVQDCYKAGSHCHRNIKQLVFAGRIVSIR</sequence>
<evidence type="ECO:0000313" key="1">
    <source>
        <dbReference type="EMBL" id="ETM46731.1"/>
    </source>
</evidence>
<organism evidence="1">
    <name type="scientific">Phytophthora nicotianae</name>
    <name type="common">Potato buckeye rot agent</name>
    <name type="synonym">Phytophthora parasitica</name>
    <dbReference type="NCBI Taxonomy" id="4792"/>
    <lineage>
        <taxon>Eukaryota</taxon>
        <taxon>Sar</taxon>
        <taxon>Stramenopiles</taxon>
        <taxon>Oomycota</taxon>
        <taxon>Peronosporomycetes</taxon>
        <taxon>Peronosporales</taxon>
        <taxon>Peronosporaceae</taxon>
        <taxon>Phytophthora</taxon>
    </lineage>
</organism>
<reference evidence="1" key="1">
    <citation type="submission" date="2013-11" db="EMBL/GenBank/DDBJ databases">
        <title>The Genome Sequence of Phytophthora parasitica IAC_01/95.</title>
        <authorList>
            <consortium name="The Broad Institute Genomics Platform"/>
            <person name="Russ C."/>
            <person name="Tyler B."/>
            <person name="Panabieres F."/>
            <person name="Shan W."/>
            <person name="Tripathy S."/>
            <person name="Grunwald N."/>
            <person name="Machado M."/>
            <person name="Johnson C.S."/>
            <person name="Arredondo F."/>
            <person name="Hong C."/>
            <person name="Coffey M."/>
            <person name="Young S.K."/>
            <person name="Zeng Q."/>
            <person name="Gargeya S."/>
            <person name="Fitzgerald M."/>
            <person name="Abouelleil A."/>
            <person name="Alvarado L."/>
            <person name="Chapman S.B."/>
            <person name="Gainer-Dewar J."/>
            <person name="Goldberg J."/>
            <person name="Griggs A."/>
            <person name="Gujja S."/>
            <person name="Hansen M."/>
            <person name="Howarth C."/>
            <person name="Imamovic A."/>
            <person name="Ireland A."/>
            <person name="Larimer J."/>
            <person name="McCowan C."/>
            <person name="Murphy C."/>
            <person name="Pearson M."/>
            <person name="Poon T.W."/>
            <person name="Priest M."/>
            <person name="Roberts A."/>
            <person name="Saif S."/>
            <person name="Shea T."/>
            <person name="Sykes S."/>
            <person name="Wortman J."/>
            <person name="Nusbaum C."/>
            <person name="Birren B."/>
        </authorList>
    </citation>
    <scope>NUCLEOTIDE SEQUENCE [LARGE SCALE GENOMIC DNA]</scope>
    <source>
        <strain evidence="1">IAC_01/95</strain>
    </source>
</reference>